<evidence type="ECO:0000256" key="10">
    <source>
        <dbReference type="SAM" id="Phobius"/>
    </source>
</evidence>
<feature type="compositionally biased region" description="Basic and acidic residues" evidence="9">
    <location>
        <begin position="602"/>
        <end position="613"/>
    </location>
</feature>
<comment type="caution">
    <text evidence="13">The sequence shown here is derived from an EMBL/GenBank/DDBJ whole genome shotgun (WGS) entry which is preliminary data.</text>
</comment>
<feature type="domain" description="HAMP" evidence="12">
    <location>
        <begin position="296"/>
        <end position="350"/>
    </location>
</feature>
<keyword evidence="2" id="KW-1003">Cell membrane</keyword>
<feature type="region of interest" description="Disordered" evidence="9">
    <location>
        <begin position="597"/>
        <end position="626"/>
    </location>
</feature>
<dbReference type="RefSeq" id="WP_183313139.1">
    <property type="nucleotide sequence ID" value="NZ_JACHXQ010000001.1"/>
</dbReference>
<evidence type="ECO:0000256" key="4">
    <source>
        <dbReference type="ARBA" id="ARBA00022989"/>
    </source>
</evidence>
<feature type="transmembrane region" description="Helical" evidence="10">
    <location>
        <begin position="277"/>
        <end position="299"/>
    </location>
</feature>
<comment type="similarity">
    <text evidence="7">Belongs to the methyl-accepting chemotaxis (MCP) protein family.</text>
</comment>
<dbReference type="InterPro" id="IPR029151">
    <property type="entry name" value="Sensor-like_sf"/>
</dbReference>
<evidence type="ECO:0000256" key="6">
    <source>
        <dbReference type="ARBA" id="ARBA00023224"/>
    </source>
</evidence>
<dbReference type="EMBL" id="JACHXQ010000001">
    <property type="protein sequence ID" value="MBB3182849.1"/>
    <property type="molecule type" value="Genomic_DNA"/>
</dbReference>
<dbReference type="GO" id="GO:0006935">
    <property type="term" value="P:chemotaxis"/>
    <property type="evidence" value="ECO:0007669"/>
    <property type="project" value="InterPro"/>
</dbReference>
<evidence type="ECO:0000259" key="12">
    <source>
        <dbReference type="PROSITE" id="PS50885"/>
    </source>
</evidence>
<evidence type="ECO:0000256" key="2">
    <source>
        <dbReference type="ARBA" id="ARBA00022475"/>
    </source>
</evidence>
<evidence type="ECO:0000313" key="13">
    <source>
        <dbReference type="EMBL" id="MBB3182849.1"/>
    </source>
</evidence>
<keyword evidence="3 10" id="KW-0812">Transmembrane</keyword>
<evidence type="ECO:0000313" key="14">
    <source>
        <dbReference type="Proteomes" id="UP000563050"/>
    </source>
</evidence>
<protein>
    <submittedName>
        <fullName evidence="13">Methyl-accepting chemotaxis protein</fullName>
    </submittedName>
</protein>
<reference evidence="13 14" key="1">
    <citation type="submission" date="2020-08" db="EMBL/GenBank/DDBJ databases">
        <title>Genomic Encyclopedia of Type Strains, Phase III (KMG-III): the genomes of soil and plant-associated and newly described type strains.</title>
        <authorList>
            <person name="Whitman W."/>
        </authorList>
    </citation>
    <scope>NUCLEOTIDE SEQUENCE [LARGE SCALE GENOMIC DNA]</scope>
    <source>
        <strain evidence="13 14">CECT 7341</strain>
    </source>
</reference>
<dbReference type="SUPFAM" id="SSF103190">
    <property type="entry name" value="Sensory domain-like"/>
    <property type="match status" value="1"/>
</dbReference>
<dbReference type="Proteomes" id="UP000563050">
    <property type="component" value="Unassembled WGS sequence"/>
</dbReference>
<keyword evidence="14" id="KW-1185">Reference proteome</keyword>
<dbReference type="CDD" id="cd12913">
    <property type="entry name" value="PDC1_MCP_like"/>
    <property type="match status" value="1"/>
</dbReference>
<evidence type="ECO:0000256" key="5">
    <source>
        <dbReference type="ARBA" id="ARBA00023136"/>
    </source>
</evidence>
<dbReference type="CDD" id="cd06225">
    <property type="entry name" value="HAMP"/>
    <property type="match status" value="1"/>
</dbReference>
<evidence type="ECO:0000256" key="1">
    <source>
        <dbReference type="ARBA" id="ARBA00004651"/>
    </source>
</evidence>
<dbReference type="InterPro" id="IPR004090">
    <property type="entry name" value="Chemotax_Me-accpt_rcpt"/>
</dbReference>
<dbReference type="SUPFAM" id="SSF58104">
    <property type="entry name" value="Methyl-accepting chemotaxis protein (MCP) signaling domain"/>
    <property type="match status" value="1"/>
</dbReference>
<dbReference type="SMART" id="SM00304">
    <property type="entry name" value="HAMP"/>
    <property type="match status" value="1"/>
</dbReference>
<dbReference type="Pfam" id="PF02743">
    <property type="entry name" value="dCache_1"/>
    <property type="match status" value="1"/>
</dbReference>
<dbReference type="GO" id="GO:0007165">
    <property type="term" value="P:signal transduction"/>
    <property type="evidence" value="ECO:0007669"/>
    <property type="project" value="UniProtKB-KW"/>
</dbReference>
<dbReference type="CDD" id="cd18774">
    <property type="entry name" value="PDC2_HK_sensor"/>
    <property type="match status" value="1"/>
</dbReference>
<dbReference type="Pfam" id="PF00015">
    <property type="entry name" value="MCPsignal"/>
    <property type="match status" value="1"/>
</dbReference>
<dbReference type="SMART" id="SM00283">
    <property type="entry name" value="MA"/>
    <property type="match status" value="1"/>
</dbReference>
<keyword evidence="6 8" id="KW-0807">Transducer</keyword>
<evidence type="ECO:0000259" key="11">
    <source>
        <dbReference type="PROSITE" id="PS50111"/>
    </source>
</evidence>
<evidence type="ECO:0000256" key="7">
    <source>
        <dbReference type="ARBA" id="ARBA00029447"/>
    </source>
</evidence>
<dbReference type="Pfam" id="PF00672">
    <property type="entry name" value="HAMP"/>
    <property type="match status" value="1"/>
</dbReference>
<comment type="subcellular location">
    <subcellularLocation>
        <location evidence="1">Cell membrane</location>
        <topology evidence="1">Multi-pass membrane protein</topology>
    </subcellularLocation>
</comment>
<dbReference type="PANTHER" id="PTHR43531">
    <property type="entry name" value="PROTEIN ICFG"/>
    <property type="match status" value="1"/>
</dbReference>
<dbReference type="PANTHER" id="PTHR43531:SF16">
    <property type="entry name" value="METHYL-ACCEPTING CHEMOTAXIS PROTEIN II"/>
    <property type="match status" value="1"/>
</dbReference>
<evidence type="ECO:0000256" key="3">
    <source>
        <dbReference type="ARBA" id="ARBA00022692"/>
    </source>
</evidence>
<dbReference type="PROSITE" id="PS50885">
    <property type="entry name" value="HAMP"/>
    <property type="match status" value="1"/>
</dbReference>
<dbReference type="PROSITE" id="PS50111">
    <property type="entry name" value="CHEMOTAXIS_TRANSDUC_2"/>
    <property type="match status" value="1"/>
</dbReference>
<evidence type="ECO:0000256" key="9">
    <source>
        <dbReference type="SAM" id="MobiDB-lite"/>
    </source>
</evidence>
<dbReference type="InterPro" id="IPR051310">
    <property type="entry name" value="MCP_chemotaxis"/>
</dbReference>
<dbReference type="GO" id="GO:0005886">
    <property type="term" value="C:plasma membrane"/>
    <property type="evidence" value="ECO:0007669"/>
    <property type="project" value="UniProtKB-SubCell"/>
</dbReference>
<sequence length="626" mass="65418">MLTSLRRRLLIATVAVIILALVLNTAASYLTVKSHNDAQIASNLAAVASGNAKAIDEWLDARAAMLDAVPAPLPGETPLPALTQLAASGNFQMAYLASAADGDTVFSNGFEAPADFDPRERSWYRQAVEAGEPIVTQPYVDVATDALVVTLATPVERDGRLLGVVGGDVAIGTIVDIVRGIAPTPSSFAFLAAADGTLIAHPDPALSLKNVDALSPELNAQRLAQLVEADAPQALAVGEQAVRLLAKGIPGTDWQLVIALDEGDATAGLRGVLNASLVTLLVVALGTTLLLGVLLRLAFRRLLAARDAMADIASGHADLTRRLPEDGRDEVAQIAAAFNRFVARMEGVMRTIRDSSQQVRLAAGEISHGNQDLSRRTESAAASLQESSASIEQISSTVGHTADSAREANGLSQSATEVAAKSGEEMQQVVSTMEEIRDASGQIAAIVKVMDGIAFQTNLLALNASVEAARAGEAGRGFAVVAGEVRQLATRSADASREIRELIDRSEVKVKGGTVLVRQAGDTLQTLVERVNRVAEVLGEISAATHEQSDGIGQVNLAVADLDRVTQQNAALVEESTVAAEQLKAQANRLAEAVGSFTVSGEGDKPGEAEAPRHRAVSWADEPQPA</sequence>
<organism evidence="13 14">
    <name type="scientific">Halomonas fontilapidosi</name>
    <dbReference type="NCBI Taxonomy" id="616675"/>
    <lineage>
        <taxon>Bacteria</taxon>
        <taxon>Pseudomonadati</taxon>
        <taxon>Pseudomonadota</taxon>
        <taxon>Gammaproteobacteria</taxon>
        <taxon>Oceanospirillales</taxon>
        <taxon>Halomonadaceae</taxon>
        <taxon>Halomonas</taxon>
    </lineage>
</organism>
<dbReference type="AlphaFoldDB" id="A0A7W5DH53"/>
<name>A0A7W5DH53_9GAMM</name>
<dbReference type="InterPro" id="IPR004089">
    <property type="entry name" value="MCPsignal_dom"/>
</dbReference>
<dbReference type="Gene3D" id="3.30.450.20">
    <property type="entry name" value="PAS domain"/>
    <property type="match status" value="2"/>
</dbReference>
<feature type="domain" description="Methyl-accepting transducer" evidence="11">
    <location>
        <begin position="355"/>
        <end position="584"/>
    </location>
</feature>
<dbReference type="InterPro" id="IPR003660">
    <property type="entry name" value="HAMP_dom"/>
</dbReference>
<dbReference type="GO" id="GO:0004888">
    <property type="term" value="F:transmembrane signaling receptor activity"/>
    <property type="evidence" value="ECO:0007669"/>
    <property type="project" value="InterPro"/>
</dbReference>
<dbReference type="InterPro" id="IPR033479">
    <property type="entry name" value="dCache_1"/>
</dbReference>
<keyword evidence="5 10" id="KW-0472">Membrane</keyword>
<accession>A0A7W5DH53</accession>
<dbReference type="Gene3D" id="1.10.287.950">
    <property type="entry name" value="Methyl-accepting chemotaxis protein"/>
    <property type="match status" value="1"/>
</dbReference>
<proteinExistence type="inferred from homology"/>
<dbReference type="FunFam" id="1.10.287.950:FF:000001">
    <property type="entry name" value="Methyl-accepting chemotaxis sensory transducer"/>
    <property type="match status" value="1"/>
</dbReference>
<keyword evidence="4 10" id="KW-1133">Transmembrane helix</keyword>
<evidence type="ECO:0000256" key="8">
    <source>
        <dbReference type="PROSITE-ProRule" id="PRU00284"/>
    </source>
</evidence>
<dbReference type="PRINTS" id="PR00260">
    <property type="entry name" value="CHEMTRNSDUCR"/>
</dbReference>
<gene>
    <name evidence="13" type="ORF">FHR95_000373</name>
</gene>
<dbReference type="CDD" id="cd11386">
    <property type="entry name" value="MCP_signal"/>
    <property type="match status" value="1"/>
</dbReference>
<feature type="region of interest" description="Disordered" evidence="9">
    <location>
        <begin position="392"/>
        <end position="411"/>
    </location>
</feature>